<keyword evidence="9" id="KW-1185">Reference proteome</keyword>
<reference evidence="8 9" key="1">
    <citation type="submission" date="2014-11" db="EMBL/GenBank/DDBJ databases">
        <title>Genetic blueprint of the zoonotic pathogen Toxocara canis.</title>
        <authorList>
            <person name="Zhu X.-Q."/>
            <person name="Korhonen P.K."/>
            <person name="Cai H."/>
            <person name="Young N.D."/>
            <person name="Nejsum P."/>
            <person name="von Samson-Himmelstjerna G."/>
            <person name="Boag P.R."/>
            <person name="Tan P."/>
            <person name="Li Q."/>
            <person name="Min J."/>
            <person name="Yang Y."/>
            <person name="Wang X."/>
            <person name="Fang X."/>
            <person name="Hall R.S."/>
            <person name="Hofmann A."/>
            <person name="Sternberg P.W."/>
            <person name="Jex A.R."/>
            <person name="Gasser R.B."/>
        </authorList>
    </citation>
    <scope>NUCLEOTIDE SEQUENCE [LARGE SCALE GENOMIC DNA]</scope>
    <source>
        <strain evidence="8">PN_DK_2014</strain>
    </source>
</reference>
<dbReference type="SMART" id="SM00326">
    <property type="entry name" value="SH3"/>
    <property type="match status" value="1"/>
</dbReference>
<proteinExistence type="predicted"/>
<dbReference type="InterPro" id="IPR001452">
    <property type="entry name" value="SH3_domain"/>
</dbReference>
<dbReference type="STRING" id="6265.A0A0B2V5C4"/>
<keyword evidence="1 3" id="KW-0728">SH3 domain</keyword>
<dbReference type="SUPFAM" id="SSF50044">
    <property type="entry name" value="SH3-domain"/>
    <property type="match status" value="1"/>
</dbReference>
<dbReference type="GO" id="GO:0005085">
    <property type="term" value="F:guanyl-nucleotide exchange factor activity"/>
    <property type="evidence" value="ECO:0007669"/>
    <property type="project" value="UniProtKB-KW"/>
</dbReference>
<organism evidence="8 9">
    <name type="scientific">Toxocara canis</name>
    <name type="common">Canine roundworm</name>
    <dbReference type="NCBI Taxonomy" id="6265"/>
    <lineage>
        <taxon>Eukaryota</taxon>
        <taxon>Metazoa</taxon>
        <taxon>Ecdysozoa</taxon>
        <taxon>Nematoda</taxon>
        <taxon>Chromadorea</taxon>
        <taxon>Rhabditida</taxon>
        <taxon>Spirurina</taxon>
        <taxon>Ascaridomorpha</taxon>
        <taxon>Ascaridoidea</taxon>
        <taxon>Toxocaridae</taxon>
        <taxon>Toxocara</taxon>
    </lineage>
</organism>
<protein>
    <submittedName>
        <fullName evidence="8">Spermatogenesis-associated protein 13</fullName>
    </submittedName>
</protein>
<dbReference type="InterPro" id="IPR036028">
    <property type="entry name" value="SH3-like_dom_sf"/>
</dbReference>
<dbReference type="Proteomes" id="UP000031036">
    <property type="component" value="Unassembled WGS sequence"/>
</dbReference>
<keyword evidence="2" id="KW-0344">Guanine-nucleotide releasing factor</keyword>
<dbReference type="PANTHER" id="PTHR45834:SF3">
    <property type="entry name" value="RHO GUANINE NUCLEOTIDE EXCHANGE FACTOR 3, ISOFORM L"/>
    <property type="match status" value="1"/>
</dbReference>
<dbReference type="Gene3D" id="2.30.29.30">
    <property type="entry name" value="Pleckstrin-homology domain (PH domain)/Phosphotyrosine-binding domain (PTB)"/>
    <property type="match status" value="1"/>
</dbReference>
<evidence type="ECO:0000256" key="1">
    <source>
        <dbReference type="ARBA" id="ARBA00022443"/>
    </source>
</evidence>
<dbReference type="InterPro" id="IPR011993">
    <property type="entry name" value="PH-like_dom_sf"/>
</dbReference>
<dbReference type="CDD" id="cd00160">
    <property type="entry name" value="RhoGEF"/>
    <property type="match status" value="1"/>
</dbReference>
<dbReference type="InterPro" id="IPR053086">
    <property type="entry name" value="RhoGEF_domain"/>
</dbReference>
<dbReference type="OrthoDB" id="660555at2759"/>
<dbReference type="PROSITE" id="PS50002">
    <property type="entry name" value="SH3"/>
    <property type="match status" value="1"/>
</dbReference>
<dbReference type="Pfam" id="PF07653">
    <property type="entry name" value="SH3_2"/>
    <property type="match status" value="1"/>
</dbReference>
<evidence type="ECO:0000313" key="8">
    <source>
        <dbReference type="EMBL" id="KHN76185.1"/>
    </source>
</evidence>
<feature type="domain" description="PH" evidence="6">
    <location>
        <begin position="395"/>
        <end position="503"/>
    </location>
</feature>
<evidence type="ECO:0000259" key="6">
    <source>
        <dbReference type="PROSITE" id="PS50003"/>
    </source>
</evidence>
<feature type="domain" description="DH" evidence="7">
    <location>
        <begin position="180"/>
        <end position="364"/>
    </location>
</feature>
<gene>
    <name evidence="8" type="primary">Spata13</name>
    <name evidence="8" type="ORF">Tcan_11257</name>
</gene>
<dbReference type="InterPro" id="IPR001849">
    <property type="entry name" value="PH_domain"/>
</dbReference>
<dbReference type="PANTHER" id="PTHR45834">
    <property type="entry name" value="RHO GUANINE NUCLEOTIDE EXCHANGE FACTOR 9-RELATED"/>
    <property type="match status" value="1"/>
</dbReference>
<feature type="compositionally biased region" description="Low complexity" evidence="4">
    <location>
        <begin position="79"/>
        <end position="97"/>
    </location>
</feature>
<dbReference type="SUPFAM" id="SSF48065">
    <property type="entry name" value="DBL homology domain (DH-domain)"/>
    <property type="match status" value="1"/>
</dbReference>
<dbReference type="AlphaFoldDB" id="A0A0B2V5C4"/>
<dbReference type="Pfam" id="PF00621">
    <property type="entry name" value="RhoGEF"/>
    <property type="match status" value="1"/>
</dbReference>
<dbReference type="GO" id="GO:0035556">
    <property type="term" value="P:intracellular signal transduction"/>
    <property type="evidence" value="ECO:0007669"/>
    <property type="project" value="InterPro"/>
</dbReference>
<feature type="region of interest" description="Disordered" evidence="4">
    <location>
        <begin position="21"/>
        <end position="49"/>
    </location>
</feature>
<comment type="caution">
    <text evidence="8">The sequence shown here is derived from an EMBL/GenBank/DDBJ whole genome shotgun (WGS) entry which is preliminary data.</text>
</comment>
<dbReference type="Gene3D" id="1.20.900.10">
    <property type="entry name" value="Dbl homology (DH) domain"/>
    <property type="match status" value="1"/>
</dbReference>
<dbReference type="OMA" id="ACMRTQQ"/>
<dbReference type="SMART" id="SM00325">
    <property type="entry name" value="RhoGEF"/>
    <property type="match status" value="1"/>
</dbReference>
<name>A0A0B2V5C4_TOXCA</name>
<evidence type="ECO:0000313" key="9">
    <source>
        <dbReference type="Proteomes" id="UP000031036"/>
    </source>
</evidence>
<dbReference type="InterPro" id="IPR055251">
    <property type="entry name" value="SOS1_NGEF_PH"/>
</dbReference>
<feature type="region of interest" description="Disordered" evidence="4">
    <location>
        <begin position="68"/>
        <end position="99"/>
    </location>
</feature>
<feature type="domain" description="SH3" evidence="5">
    <location>
        <begin position="101"/>
        <end position="161"/>
    </location>
</feature>
<dbReference type="Gene3D" id="2.30.30.40">
    <property type="entry name" value="SH3 Domains"/>
    <property type="match status" value="1"/>
</dbReference>
<dbReference type="SUPFAM" id="SSF50729">
    <property type="entry name" value="PH domain-like"/>
    <property type="match status" value="1"/>
</dbReference>
<evidence type="ECO:0000256" key="3">
    <source>
        <dbReference type="PROSITE-ProRule" id="PRU00192"/>
    </source>
</evidence>
<dbReference type="PROSITE" id="PS50010">
    <property type="entry name" value="DH_2"/>
    <property type="match status" value="1"/>
</dbReference>
<evidence type="ECO:0000256" key="4">
    <source>
        <dbReference type="SAM" id="MobiDB-lite"/>
    </source>
</evidence>
<dbReference type="InterPro" id="IPR000219">
    <property type="entry name" value="DH_dom"/>
</dbReference>
<evidence type="ECO:0000259" key="7">
    <source>
        <dbReference type="PROSITE" id="PS50010"/>
    </source>
</evidence>
<dbReference type="PROSITE" id="PS50003">
    <property type="entry name" value="PH_DOMAIN"/>
    <property type="match status" value="1"/>
</dbReference>
<dbReference type="SMART" id="SM00233">
    <property type="entry name" value="PH"/>
    <property type="match status" value="1"/>
</dbReference>
<dbReference type="EMBL" id="JPKZ01002566">
    <property type="protein sequence ID" value="KHN76185.1"/>
    <property type="molecule type" value="Genomic_DNA"/>
</dbReference>
<dbReference type="GO" id="GO:0005829">
    <property type="term" value="C:cytosol"/>
    <property type="evidence" value="ECO:0007669"/>
    <property type="project" value="TreeGrafter"/>
</dbReference>
<dbReference type="Pfam" id="PF22697">
    <property type="entry name" value="SOS1_NGEF_PH"/>
    <property type="match status" value="1"/>
</dbReference>
<evidence type="ECO:0000259" key="5">
    <source>
        <dbReference type="PROSITE" id="PS50002"/>
    </source>
</evidence>
<dbReference type="InterPro" id="IPR001331">
    <property type="entry name" value="GDS_CDC24_CS"/>
</dbReference>
<dbReference type="CDD" id="cd11828">
    <property type="entry name" value="SH3_ARHGEF9_like"/>
    <property type="match status" value="1"/>
</dbReference>
<sequence>MVRLAVIEELELPARLVCSRAQNARERRSKSQPIHSPVHIDSDDEFDGPANHMSRVDAIAFYSAAGESEGSSSKDRSYRSSVHSTTSSMTTSSTVSSNEDQGLMTAEAAWDHVAILPDELPFAAGDIINVLDYSSHSELWYGTCRDRTGWFPSSHVRVLNRSPVTRASTSDDFPPSMRALRTKIIQELMSTERDYVDLLKNLVKGFVEQTRRRTEMFPQARIQRIFGNLEAIYALHSKFLRELELAYNQKAPENSCVGTAFLRNRSSFSIYSEYCNNRPVSCAELAALSEKPHYHQFFEACRLLRGMPKLSLEGFLLTPVQRICRYPLQLTELLKATPVSHLDREPVQAAATAMKSVAASINEKKRRLESLQKIALWQRNVEGWRGPDLVETNSRMVHTGEVSCRCVADGSVLWHKDVLLFLFDQSLVVCKKDIIKKNHYLFRDRISLNSTTFIDCPDGKDMSSGITLKNAWKLVTTGKEYVFSCRDKASKAEWAEHMRKRTASSPPTRDERRLVRDTLSRASHGKLDVNAMADGKARFSWKKNKY</sequence>
<dbReference type="InterPro" id="IPR035899">
    <property type="entry name" value="DBL_dom_sf"/>
</dbReference>
<dbReference type="PROSITE" id="PS00741">
    <property type="entry name" value="DH_1"/>
    <property type="match status" value="1"/>
</dbReference>
<accession>A0A0B2V5C4</accession>
<evidence type="ECO:0000256" key="2">
    <source>
        <dbReference type="ARBA" id="ARBA00022658"/>
    </source>
</evidence>